<dbReference type="PANTHER" id="PTHR10579">
    <property type="entry name" value="CALCIUM-ACTIVATED CHLORIDE CHANNEL REGULATOR"/>
    <property type="match status" value="1"/>
</dbReference>
<dbReference type="InterPro" id="IPR051266">
    <property type="entry name" value="CLCR"/>
</dbReference>
<accession>A0A6G0W6A3</accession>
<proteinExistence type="predicted"/>
<dbReference type="InterPro" id="IPR036465">
    <property type="entry name" value="vWFA_dom_sf"/>
</dbReference>
<dbReference type="AlphaFoldDB" id="A0A6G0W6A3"/>
<organism evidence="2 3">
    <name type="scientific">Aphanomyces euteiches</name>
    <dbReference type="NCBI Taxonomy" id="100861"/>
    <lineage>
        <taxon>Eukaryota</taxon>
        <taxon>Sar</taxon>
        <taxon>Stramenopiles</taxon>
        <taxon>Oomycota</taxon>
        <taxon>Saprolegniomycetes</taxon>
        <taxon>Saprolegniales</taxon>
        <taxon>Verrucalvaceae</taxon>
        <taxon>Aphanomyces</taxon>
    </lineage>
</organism>
<reference evidence="2 3" key="1">
    <citation type="submission" date="2019-07" db="EMBL/GenBank/DDBJ databases">
        <title>Genomics analysis of Aphanomyces spp. identifies a new class of oomycete effector associated with host adaptation.</title>
        <authorList>
            <person name="Gaulin E."/>
        </authorList>
    </citation>
    <scope>NUCLEOTIDE SEQUENCE [LARGE SCALE GENOMIC DNA]</scope>
    <source>
        <strain evidence="2 3">ATCC 201684</strain>
    </source>
</reference>
<dbReference type="SUPFAM" id="SSF53300">
    <property type="entry name" value="vWA-like"/>
    <property type="match status" value="1"/>
</dbReference>
<dbReference type="Pfam" id="PF00092">
    <property type="entry name" value="VWA"/>
    <property type="match status" value="1"/>
</dbReference>
<gene>
    <name evidence="2" type="ORF">Ae201684_019073</name>
</gene>
<comment type="caution">
    <text evidence="2">The sequence shown here is derived from an EMBL/GenBank/DDBJ whole genome shotgun (WGS) entry which is preliminary data.</text>
</comment>
<feature type="domain" description="VWFA" evidence="1">
    <location>
        <begin position="50"/>
        <end position="239"/>
    </location>
</feature>
<sequence length="485" mass="52265">MSKRFATKSIVASTTIERKEIAAAEEAATVFVNLHLVAPPCTENERKAIDLVIVLDKSGSMDGSKLDLCKQTINFLGQHLSDSDRVAVVTYDSKVHTRLHLTPMTPQGKAQLANVARTIEAGTSTNLSGGLSAGLKEVQRRCKTWFFTTVAPNPVQSVLLLTDGLANEGITDKVGLSKLLEQSLPSHVSLHTFGYGTDHNATLLTHMANLGRGSYYFIQNIDTVPLAFADCLGGLLSVVAQNIEVECVGATGVSIVAVKTKRPITQTANTATIKMGDMFAEEVRDVLVHVELPVLVDPQTNVPVLDFRIRYANVLASSMDSIASQASIDRPLKVTNDSVDESVIAQKQRVEAAEAIDKARDLAEMGDVGQGWEKINAAIEQINEATSKMSSSMQAQNKYIVEELKACSDNMASQSVYKAHGHAKISQVSQAQWMQRSNSVGIEDALMAIDETDASTGKYRNAAKRSMMSKAGASFGLFSSTVSRS</sequence>
<dbReference type="SMART" id="SM00327">
    <property type="entry name" value="VWA"/>
    <property type="match status" value="1"/>
</dbReference>
<dbReference type="PROSITE" id="PS50234">
    <property type="entry name" value="VWFA"/>
    <property type="match status" value="1"/>
</dbReference>
<evidence type="ECO:0000313" key="2">
    <source>
        <dbReference type="EMBL" id="KAF0721579.1"/>
    </source>
</evidence>
<name>A0A6G0W6A3_9STRA</name>
<dbReference type="VEuPathDB" id="FungiDB:AeMF1_014403"/>
<protein>
    <recommendedName>
        <fullName evidence="1">VWFA domain-containing protein</fullName>
    </recommendedName>
</protein>
<dbReference type="PANTHER" id="PTHR10579:SF43">
    <property type="entry name" value="ZINC FINGER (C3HC4-TYPE RING FINGER) FAMILY PROTEIN"/>
    <property type="match status" value="1"/>
</dbReference>
<dbReference type="EMBL" id="VJMJ01000384">
    <property type="protein sequence ID" value="KAF0721579.1"/>
    <property type="molecule type" value="Genomic_DNA"/>
</dbReference>
<evidence type="ECO:0000313" key="3">
    <source>
        <dbReference type="Proteomes" id="UP000481153"/>
    </source>
</evidence>
<dbReference type="Gene3D" id="3.40.50.410">
    <property type="entry name" value="von Willebrand factor, type A domain"/>
    <property type="match status" value="1"/>
</dbReference>
<dbReference type="InterPro" id="IPR002035">
    <property type="entry name" value="VWF_A"/>
</dbReference>
<keyword evidence="3" id="KW-1185">Reference proteome</keyword>
<evidence type="ECO:0000259" key="1">
    <source>
        <dbReference type="PROSITE" id="PS50234"/>
    </source>
</evidence>
<dbReference type="Proteomes" id="UP000481153">
    <property type="component" value="Unassembled WGS sequence"/>
</dbReference>